<evidence type="ECO:0000256" key="1">
    <source>
        <dbReference type="ARBA" id="ARBA00004651"/>
    </source>
</evidence>
<dbReference type="CDD" id="cd13124">
    <property type="entry name" value="MATE_SpoVB_like"/>
    <property type="match status" value="1"/>
</dbReference>
<feature type="transmembrane region" description="Helical" evidence="6">
    <location>
        <begin position="131"/>
        <end position="149"/>
    </location>
</feature>
<keyword evidence="3 6" id="KW-0812">Transmembrane</keyword>
<gene>
    <name evidence="7" type="ORF">FQP34_25990</name>
</gene>
<dbReference type="Pfam" id="PF01943">
    <property type="entry name" value="Polysacc_synt"/>
    <property type="match status" value="1"/>
</dbReference>
<sequence>MAEKPYKTSNELFRGALILSVAAIIVKVLSAAYRIPYQNIAGDIGFYIYQQVYPFYGVAFTLSTLGFPVVISKLIAERESSKNNFAVKDILVTSFVVLSSIGVMMFAALFLGADWIAGWMEDPRLAGLLRIVAYSYLLMPISSVLRGYFQGINDMLPTAGSQVAEQCIRVLTILVLSTIFVYLGYSPYMVGKGAVFGSITGGITGLVLLIAFVILREEWKLFLRMRIKPANFIKISKVLIFQGLAFCITGLILILFQFVDSLHLYSLLRETGMGEKEAKEWKGVYDRGQPLLQLGTVVANSFALALVPVISGFVQRNNEHELLNKIKLVLRVSATIGLAAAIGLVVTMKPVNHMLFMDAKGTITLAIFSLSILFTSLIMAEAAVIQSLGYSFVPVIITIVGVGSKWALNLVLVPHYKIAGAASATVLAFMIMTVLFYAVLRVHIKKALIEKNHVLIILKSTVYMGTAVVLFNSLFELMFSGESRLLATIQALVGVGIGAAVFVMTAIRAGLFGEEELSLIPAGSKLKRFIITNRSIRNHE</sequence>
<feature type="transmembrane region" description="Helical" evidence="6">
    <location>
        <begin position="461"/>
        <end position="479"/>
    </location>
</feature>
<proteinExistence type="predicted"/>
<reference evidence="7 8" key="1">
    <citation type="submission" date="2019-07" db="EMBL/GenBank/DDBJ databases">
        <title>Genome assembly of Bacillus simplex strain GGC-P6A.</title>
        <authorList>
            <person name="Jennings M.E."/>
            <person name="Barton H.A."/>
        </authorList>
    </citation>
    <scope>NUCLEOTIDE SEQUENCE [LARGE SCALE GENOMIC DNA]</scope>
    <source>
        <strain evidence="7 8">GGC-P6A</strain>
    </source>
</reference>
<evidence type="ECO:0000256" key="6">
    <source>
        <dbReference type="SAM" id="Phobius"/>
    </source>
</evidence>
<evidence type="ECO:0000256" key="5">
    <source>
        <dbReference type="ARBA" id="ARBA00023136"/>
    </source>
</evidence>
<dbReference type="EMBL" id="VNKI01000018">
    <property type="protein sequence ID" value="TVX76119.1"/>
    <property type="molecule type" value="Genomic_DNA"/>
</dbReference>
<dbReference type="RefSeq" id="WP_144480992.1">
    <property type="nucleotide sequence ID" value="NZ_VNKI01000018.1"/>
</dbReference>
<dbReference type="Proteomes" id="UP000317770">
    <property type="component" value="Unassembled WGS sequence"/>
</dbReference>
<evidence type="ECO:0000256" key="3">
    <source>
        <dbReference type="ARBA" id="ARBA00022692"/>
    </source>
</evidence>
<keyword evidence="2" id="KW-1003">Cell membrane</keyword>
<keyword evidence="4 6" id="KW-1133">Transmembrane helix</keyword>
<dbReference type="PANTHER" id="PTHR30250:SF29">
    <property type="entry name" value="POLYSACCHARIDE BIOSYNTHESIS PROTEIN C-TERMINAL DOMAIN-CONTAINING PROTEIN"/>
    <property type="match status" value="1"/>
</dbReference>
<feature type="transmembrane region" description="Helical" evidence="6">
    <location>
        <begin position="235"/>
        <end position="259"/>
    </location>
</feature>
<dbReference type="AlphaFoldDB" id="A0A8B5XPI0"/>
<dbReference type="GO" id="GO:0005886">
    <property type="term" value="C:plasma membrane"/>
    <property type="evidence" value="ECO:0007669"/>
    <property type="project" value="UniProtKB-SubCell"/>
</dbReference>
<feature type="transmembrane region" description="Helical" evidence="6">
    <location>
        <begin position="392"/>
        <end position="412"/>
    </location>
</feature>
<comment type="caution">
    <text evidence="7">The sequence shown here is derived from an EMBL/GenBank/DDBJ whole genome shotgun (WGS) entry which is preliminary data.</text>
</comment>
<protein>
    <submittedName>
        <fullName evidence="7">Polysaccharide biosynthesis protein</fullName>
    </submittedName>
</protein>
<feature type="transmembrane region" description="Helical" evidence="6">
    <location>
        <begin position="485"/>
        <end position="507"/>
    </location>
</feature>
<dbReference type="InterPro" id="IPR050833">
    <property type="entry name" value="Poly_Biosynth_Transport"/>
</dbReference>
<feature type="transmembrane region" description="Helical" evidence="6">
    <location>
        <begin position="359"/>
        <end position="380"/>
    </location>
</feature>
<feature type="transmembrane region" description="Helical" evidence="6">
    <location>
        <begin position="170"/>
        <end position="188"/>
    </location>
</feature>
<organism evidence="7 8">
    <name type="scientific">Peribacillus simplex</name>
    <dbReference type="NCBI Taxonomy" id="1478"/>
    <lineage>
        <taxon>Bacteria</taxon>
        <taxon>Bacillati</taxon>
        <taxon>Bacillota</taxon>
        <taxon>Bacilli</taxon>
        <taxon>Bacillales</taxon>
        <taxon>Bacillaceae</taxon>
        <taxon>Peribacillus</taxon>
    </lineage>
</organism>
<dbReference type="PIRSF" id="PIRSF038958">
    <property type="entry name" value="PG_synth_SpoVB"/>
    <property type="match status" value="1"/>
</dbReference>
<evidence type="ECO:0000256" key="4">
    <source>
        <dbReference type="ARBA" id="ARBA00022989"/>
    </source>
</evidence>
<feature type="transmembrane region" description="Helical" evidence="6">
    <location>
        <begin position="326"/>
        <end position="347"/>
    </location>
</feature>
<evidence type="ECO:0000313" key="8">
    <source>
        <dbReference type="Proteomes" id="UP000317770"/>
    </source>
</evidence>
<evidence type="ECO:0000256" key="2">
    <source>
        <dbReference type="ARBA" id="ARBA00022475"/>
    </source>
</evidence>
<feature type="transmembrane region" description="Helical" evidence="6">
    <location>
        <begin position="194"/>
        <end position="215"/>
    </location>
</feature>
<feature type="transmembrane region" description="Helical" evidence="6">
    <location>
        <begin position="12"/>
        <end position="33"/>
    </location>
</feature>
<feature type="transmembrane region" description="Helical" evidence="6">
    <location>
        <begin position="418"/>
        <end position="440"/>
    </location>
</feature>
<accession>A0A8B5XPI0</accession>
<comment type="subcellular location">
    <subcellularLocation>
        <location evidence="1">Cell membrane</location>
        <topology evidence="1">Multi-pass membrane protein</topology>
    </subcellularLocation>
</comment>
<dbReference type="PANTHER" id="PTHR30250">
    <property type="entry name" value="PST FAMILY PREDICTED COLANIC ACID TRANSPORTER"/>
    <property type="match status" value="1"/>
</dbReference>
<dbReference type="InterPro" id="IPR002797">
    <property type="entry name" value="Polysacc_synth"/>
</dbReference>
<feature type="transmembrane region" description="Helical" evidence="6">
    <location>
        <begin position="91"/>
        <end position="111"/>
    </location>
</feature>
<evidence type="ECO:0000313" key="7">
    <source>
        <dbReference type="EMBL" id="TVX76119.1"/>
    </source>
</evidence>
<keyword evidence="5 6" id="KW-0472">Membrane</keyword>
<name>A0A8B5XPI0_9BACI</name>
<feature type="transmembrane region" description="Helical" evidence="6">
    <location>
        <begin position="291"/>
        <end position="314"/>
    </location>
</feature>
<dbReference type="InterPro" id="IPR024923">
    <property type="entry name" value="PG_synth_SpoVB"/>
</dbReference>
<feature type="transmembrane region" description="Helical" evidence="6">
    <location>
        <begin position="53"/>
        <end position="71"/>
    </location>
</feature>